<dbReference type="PANTHER" id="PTHR32235">
    <property type="entry name" value="NON-HOMOLOGOUS END-JOINING FACTOR 1"/>
    <property type="match status" value="1"/>
</dbReference>
<feature type="compositionally biased region" description="Basic and acidic residues" evidence="8">
    <location>
        <begin position="512"/>
        <end position="537"/>
    </location>
</feature>
<dbReference type="InterPro" id="IPR052287">
    <property type="entry name" value="NHEJ_factor"/>
</dbReference>
<feature type="region of interest" description="Disordered" evidence="8">
    <location>
        <begin position="305"/>
        <end position="546"/>
    </location>
</feature>
<accession>A0A1V8TSJ4</accession>
<gene>
    <name evidence="11" type="ORF">B0A48_01206</name>
</gene>
<evidence type="ECO:0000256" key="5">
    <source>
        <dbReference type="ARBA" id="ARBA00023242"/>
    </source>
</evidence>
<evidence type="ECO:0000259" key="9">
    <source>
        <dbReference type="Pfam" id="PF09302"/>
    </source>
</evidence>
<keyword evidence="5" id="KW-0539">Nucleus</keyword>
<dbReference type="AlphaFoldDB" id="A0A1V8TSJ4"/>
<reference evidence="12" key="1">
    <citation type="submission" date="2017-03" db="EMBL/GenBank/DDBJ databases">
        <title>Genomes of endolithic fungi from Antarctica.</title>
        <authorList>
            <person name="Coleine C."/>
            <person name="Masonjones S."/>
            <person name="Stajich J.E."/>
        </authorList>
    </citation>
    <scope>NUCLEOTIDE SEQUENCE [LARGE SCALE GENOMIC DNA]</scope>
    <source>
        <strain evidence="12">CCFEE 5527</strain>
    </source>
</reference>
<feature type="compositionally biased region" description="Polar residues" evidence="8">
    <location>
        <begin position="482"/>
        <end position="491"/>
    </location>
</feature>
<dbReference type="PANTHER" id="PTHR32235:SF1">
    <property type="entry name" value="NON-HOMOLOGOUS END-JOINING FACTOR 1"/>
    <property type="match status" value="1"/>
</dbReference>
<feature type="compositionally biased region" description="Acidic residues" evidence="8">
    <location>
        <begin position="348"/>
        <end position="359"/>
    </location>
</feature>
<dbReference type="InParanoid" id="A0A1V8TSJ4"/>
<feature type="compositionally biased region" description="Low complexity" evidence="8">
    <location>
        <begin position="373"/>
        <end position="395"/>
    </location>
</feature>
<dbReference type="STRING" id="1507870.A0A1V8TSJ4"/>
<name>A0A1V8TSJ4_9PEZI</name>
<dbReference type="CDD" id="cd22285">
    <property type="entry name" value="HD_XLF_N"/>
    <property type="match status" value="1"/>
</dbReference>
<evidence type="ECO:0000256" key="8">
    <source>
        <dbReference type="SAM" id="MobiDB-lite"/>
    </source>
</evidence>
<keyword evidence="12" id="KW-1185">Reference proteome</keyword>
<dbReference type="Gene3D" id="2.170.210.10">
    <property type="entry name" value="DNA double-strand break repair and VJ recombination XRCC4, N-terminal"/>
    <property type="match status" value="1"/>
</dbReference>
<dbReference type="InterPro" id="IPR038051">
    <property type="entry name" value="XRCC4-like_N_sf"/>
</dbReference>
<dbReference type="OrthoDB" id="2155935at2759"/>
<comment type="caution">
    <text evidence="11">The sequence shown here is derived from an EMBL/GenBank/DDBJ whole genome shotgun (WGS) entry which is preliminary data.</text>
</comment>
<proteinExistence type="inferred from homology"/>
<dbReference type="GO" id="GO:0032807">
    <property type="term" value="C:DNA ligase IV complex"/>
    <property type="evidence" value="ECO:0007669"/>
    <property type="project" value="TreeGrafter"/>
</dbReference>
<feature type="region of interest" description="Disordered" evidence="8">
    <location>
        <begin position="258"/>
        <end position="290"/>
    </location>
</feature>
<keyword evidence="3" id="KW-0238">DNA-binding</keyword>
<evidence type="ECO:0000256" key="2">
    <source>
        <dbReference type="ARBA" id="ARBA00022763"/>
    </source>
</evidence>
<evidence type="ECO:0000256" key="3">
    <source>
        <dbReference type="ARBA" id="ARBA00023125"/>
    </source>
</evidence>
<evidence type="ECO:0000256" key="6">
    <source>
        <dbReference type="ARBA" id="ARBA00025747"/>
    </source>
</evidence>
<comment type="subcellular location">
    <subcellularLocation>
        <location evidence="1">Nucleus</location>
    </subcellularLocation>
</comment>
<keyword evidence="2" id="KW-0227">DNA damage</keyword>
<evidence type="ECO:0000256" key="7">
    <source>
        <dbReference type="ARBA" id="ARBA00044529"/>
    </source>
</evidence>
<sequence length="546" mass="59475">MAVPASWHTVQSDSASLPRLLLKADLDRTGYTVTLTDLSRVWKQTLDRQAVFDYAKKHRTVIDPSEDDEQYDILSTKLRDALHQRDRTSLSISGAKSGDLVLDVSIPMPKPLAALQWTFNLESSTDTAVGDTLIYPLLERAQVLKLQMDRLLAELQAKDKVISRITDKLERSAYDLTDVFPVAAGVKLSKERSQREQLSKYVPGLGKFDRGAWTGQLDIAEVASGAVGVGKDLLRGKGGDAGHGEWWRILRGSIMLGNETKPSDHVTQSVSEIGSQYQQVSNTEEDFQRQATPPNLHVVHPAVEYNPASDSDDLDRPSQASNSRRNQYRDAVKDDARTKPAAIPSLDDGSETEAEEDVILPDASPPKVIKTRSSSPIAPNSPTAASSTAVRSSAVKKLGVLGGRKRVASSVEEATPPSTVEEPSNEGIKPDVRPKSKLGTLGGKPARRETSAQPQPTSPLIDSPSPVKAKKLGTIGGVSAASRASPSPHKSTNAEESRISRATSRAITPMNEIRETSVERANRKRDELKRAIEEKAKVPVKKKRKF</sequence>
<feature type="compositionally biased region" description="Polar residues" evidence="8">
    <location>
        <begin position="265"/>
        <end position="282"/>
    </location>
</feature>
<dbReference type="Pfam" id="PF21928">
    <property type="entry name" value="XLF_CC"/>
    <property type="match status" value="1"/>
</dbReference>
<dbReference type="Pfam" id="PF09302">
    <property type="entry name" value="XLF"/>
    <property type="match status" value="1"/>
</dbReference>
<dbReference type="Proteomes" id="UP000192596">
    <property type="component" value="Unassembled WGS sequence"/>
</dbReference>
<evidence type="ECO:0000313" key="12">
    <source>
        <dbReference type="Proteomes" id="UP000192596"/>
    </source>
</evidence>
<evidence type="ECO:0000259" key="10">
    <source>
        <dbReference type="Pfam" id="PF21928"/>
    </source>
</evidence>
<evidence type="ECO:0000313" key="11">
    <source>
        <dbReference type="EMBL" id="OQO14330.1"/>
    </source>
</evidence>
<evidence type="ECO:0000256" key="1">
    <source>
        <dbReference type="ARBA" id="ARBA00004123"/>
    </source>
</evidence>
<keyword evidence="4" id="KW-0234">DNA repair</keyword>
<evidence type="ECO:0000256" key="4">
    <source>
        <dbReference type="ARBA" id="ARBA00023204"/>
    </source>
</evidence>
<feature type="compositionally biased region" description="Polar residues" evidence="8">
    <location>
        <begin position="451"/>
        <end position="460"/>
    </location>
</feature>
<comment type="similarity">
    <text evidence="6">Belongs to the XRCC4-XLF family. XLF subfamily.</text>
</comment>
<dbReference type="GO" id="GO:0045027">
    <property type="term" value="F:DNA end binding"/>
    <property type="evidence" value="ECO:0007669"/>
    <property type="project" value="TreeGrafter"/>
</dbReference>
<feature type="domain" description="XLF-like coiled-coil region" evidence="10">
    <location>
        <begin position="128"/>
        <end position="177"/>
    </location>
</feature>
<dbReference type="EMBL" id="NAJO01000002">
    <property type="protein sequence ID" value="OQO14330.1"/>
    <property type="molecule type" value="Genomic_DNA"/>
</dbReference>
<organism evidence="11 12">
    <name type="scientific">Cryoendolithus antarcticus</name>
    <dbReference type="NCBI Taxonomy" id="1507870"/>
    <lineage>
        <taxon>Eukaryota</taxon>
        <taxon>Fungi</taxon>
        <taxon>Dikarya</taxon>
        <taxon>Ascomycota</taxon>
        <taxon>Pezizomycotina</taxon>
        <taxon>Dothideomycetes</taxon>
        <taxon>Dothideomycetidae</taxon>
        <taxon>Cladosporiales</taxon>
        <taxon>Cladosporiaceae</taxon>
        <taxon>Cryoendolithus</taxon>
    </lineage>
</organism>
<protein>
    <recommendedName>
        <fullName evidence="7">Non-homologous end-joining factor 1</fullName>
    </recommendedName>
</protein>
<dbReference type="InterPro" id="IPR015381">
    <property type="entry name" value="XLF-like_N"/>
</dbReference>
<feature type="compositionally biased region" description="Basic and acidic residues" evidence="8">
    <location>
        <begin position="327"/>
        <end position="338"/>
    </location>
</feature>
<feature type="domain" description="XLF-like N-terminal" evidence="9">
    <location>
        <begin position="6"/>
        <end position="122"/>
    </location>
</feature>
<dbReference type="InterPro" id="IPR053829">
    <property type="entry name" value="XLF-like_CC"/>
</dbReference>
<dbReference type="GO" id="GO:0006303">
    <property type="term" value="P:double-strand break repair via nonhomologous end joining"/>
    <property type="evidence" value="ECO:0007669"/>
    <property type="project" value="TreeGrafter"/>
</dbReference>